<evidence type="ECO:0000256" key="4">
    <source>
        <dbReference type="ARBA" id="ARBA00022984"/>
    </source>
</evidence>
<comment type="similarity">
    <text evidence="1">Belongs to the FemABX family.</text>
</comment>
<dbReference type="PANTHER" id="PTHR36174">
    <property type="entry name" value="LIPID II:GLYCINE GLYCYLTRANSFERASE"/>
    <property type="match status" value="1"/>
</dbReference>
<keyword evidence="4" id="KW-0573">Peptidoglycan synthesis</keyword>
<dbReference type="InterPro" id="IPR050644">
    <property type="entry name" value="PG_Glycine_Bridge_Synth"/>
</dbReference>
<evidence type="ECO:0000256" key="2">
    <source>
        <dbReference type="ARBA" id="ARBA00022679"/>
    </source>
</evidence>
<keyword evidence="5" id="KW-0012">Acyltransferase</keyword>
<dbReference type="STRING" id="1802701.A3A33_02975"/>
<accession>A0A1F8GUU7</accession>
<dbReference type="GO" id="GO:0016755">
    <property type="term" value="F:aminoacyltransferase activity"/>
    <property type="evidence" value="ECO:0007669"/>
    <property type="project" value="InterPro"/>
</dbReference>
<reference evidence="7 8" key="1">
    <citation type="journal article" date="2016" name="Nat. Commun.">
        <title>Thousands of microbial genomes shed light on interconnected biogeochemical processes in an aquifer system.</title>
        <authorList>
            <person name="Anantharaman K."/>
            <person name="Brown C.T."/>
            <person name="Hug L.A."/>
            <person name="Sharon I."/>
            <person name="Castelle C.J."/>
            <person name="Probst A.J."/>
            <person name="Thomas B.C."/>
            <person name="Singh A."/>
            <person name="Wilkins M.J."/>
            <person name="Karaoz U."/>
            <person name="Brodie E.L."/>
            <person name="Williams K.H."/>
            <person name="Hubbard S.S."/>
            <person name="Banfield J.F."/>
        </authorList>
    </citation>
    <scope>NUCLEOTIDE SEQUENCE [LARGE SCALE GENOMIC DNA]</scope>
</reference>
<evidence type="ECO:0000256" key="5">
    <source>
        <dbReference type="ARBA" id="ARBA00023315"/>
    </source>
</evidence>
<sequence>MIQHRLPLGKNYLYIPYGPESVSHQFAGELRQLAKQQGSIFVKAEPMQDDVARQLISIGFKKSNKSVQPHKTVVIDLTKTEDELLDAMHPKTRYNIKVAEKHGIHVARSMEHGAGIEDFWKLMRKTTERDKFNSHLKEYYEKLLQIKNISLWFAYHENKPIAGAIVLTHDSTAYYLHGASDHQYRSLMAPYALHWAMIKALQLYSSTAIKLYDLWGIDANKWPGVTRFKLGWGGRTIEYPGAFDLVISKPWYWAYSALQKIR</sequence>
<evidence type="ECO:0000256" key="1">
    <source>
        <dbReference type="ARBA" id="ARBA00009943"/>
    </source>
</evidence>
<keyword evidence="3" id="KW-0133">Cell shape</keyword>
<name>A0A1F8GUU7_9BACT</name>
<keyword evidence="2" id="KW-0808">Transferase</keyword>
<dbReference type="InterPro" id="IPR003447">
    <property type="entry name" value="FEMABX"/>
</dbReference>
<dbReference type="GO" id="GO:0009252">
    <property type="term" value="P:peptidoglycan biosynthetic process"/>
    <property type="evidence" value="ECO:0007669"/>
    <property type="project" value="UniProtKB-KW"/>
</dbReference>
<protein>
    <recommendedName>
        <fullName evidence="9">BioF2-like acetyltransferase domain-containing protein</fullName>
    </recommendedName>
</protein>
<keyword evidence="6" id="KW-0961">Cell wall biogenesis/degradation</keyword>
<dbReference type="Pfam" id="PF02388">
    <property type="entry name" value="FemAB"/>
    <property type="match status" value="2"/>
</dbReference>
<evidence type="ECO:0000256" key="3">
    <source>
        <dbReference type="ARBA" id="ARBA00022960"/>
    </source>
</evidence>
<evidence type="ECO:0000313" key="8">
    <source>
        <dbReference type="Proteomes" id="UP000179047"/>
    </source>
</evidence>
<gene>
    <name evidence="7" type="ORF">A3A33_02975</name>
</gene>
<evidence type="ECO:0000256" key="6">
    <source>
        <dbReference type="ARBA" id="ARBA00023316"/>
    </source>
</evidence>
<dbReference type="Proteomes" id="UP000179047">
    <property type="component" value="Unassembled WGS sequence"/>
</dbReference>
<evidence type="ECO:0000313" key="7">
    <source>
        <dbReference type="EMBL" id="OGN28426.1"/>
    </source>
</evidence>
<dbReference type="GO" id="GO:0071555">
    <property type="term" value="P:cell wall organization"/>
    <property type="evidence" value="ECO:0007669"/>
    <property type="project" value="UniProtKB-KW"/>
</dbReference>
<dbReference type="GO" id="GO:0008360">
    <property type="term" value="P:regulation of cell shape"/>
    <property type="evidence" value="ECO:0007669"/>
    <property type="project" value="UniProtKB-KW"/>
</dbReference>
<dbReference type="InterPro" id="IPR016181">
    <property type="entry name" value="Acyl_CoA_acyltransferase"/>
</dbReference>
<dbReference type="PROSITE" id="PS51191">
    <property type="entry name" value="FEMABX"/>
    <property type="match status" value="1"/>
</dbReference>
<dbReference type="PANTHER" id="PTHR36174:SF1">
    <property type="entry name" value="LIPID II:GLYCINE GLYCYLTRANSFERASE"/>
    <property type="match status" value="1"/>
</dbReference>
<dbReference type="SUPFAM" id="SSF55729">
    <property type="entry name" value="Acyl-CoA N-acyltransferases (Nat)"/>
    <property type="match status" value="2"/>
</dbReference>
<proteinExistence type="inferred from homology"/>
<dbReference type="AlphaFoldDB" id="A0A1F8GUU7"/>
<dbReference type="Gene3D" id="3.40.630.30">
    <property type="match status" value="1"/>
</dbReference>
<comment type="caution">
    <text evidence="7">The sequence shown here is derived from an EMBL/GenBank/DDBJ whole genome shotgun (WGS) entry which is preliminary data.</text>
</comment>
<dbReference type="EMBL" id="MGKP01000017">
    <property type="protein sequence ID" value="OGN28426.1"/>
    <property type="molecule type" value="Genomic_DNA"/>
</dbReference>
<evidence type="ECO:0008006" key="9">
    <source>
        <dbReference type="Google" id="ProtNLM"/>
    </source>
</evidence>
<organism evidence="7 8">
    <name type="scientific">Candidatus Yanofskybacteria bacterium RIFCSPLOWO2_01_FULL_49_25</name>
    <dbReference type="NCBI Taxonomy" id="1802701"/>
    <lineage>
        <taxon>Bacteria</taxon>
        <taxon>Candidatus Yanofskyibacteriota</taxon>
    </lineage>
</organism>